<keyword evidence="13" id="KW-1185">Reference proteome</keyword>
<accession>A0A151AWE1</accession>
<dbReference type="OrthoDB" id="9816067at2"/>
<dbReference type="InterPro" id="IPR038501">
    <property type="entry name" value="Spore_GerAC_C_sf"/>
</dbReference>
<feature type="chain" id="PRO_5039463481" description="Spore germination protein B3" evidence="9">
    <location>
        <begin position="23"/>
        <end position="475"/>
    </location>
</feature>
<proteinExistence type="inferred from homology"/>
<reference evidence="12 13" key="1">
    <citation type="submission" date="2016-02" db="EMBL/GenBank/DDBJ databases">
        <title>Genome sequence of Moorella mulderi DSM 14980.</title>
        <authorList>
            <person name="Poehlein A."/>
            <person name="Daniel R."/>
        </authorList>
    </citation>
    <scope>NUCLEOTIDE SEQUENCE [LARGE SCALE GENOMIC DNA]</scope>
    <source>
        <strain evidence="12 13">DSM 14980</strain>
    </source>
</reference>
<comment type="similarity">
    <text evidence="2">Belongs to the GerABKC lipoprotein family.</text>
</comment>
<dbReference type="GO" id="GO:0016020">
    <property type="term" value="C:membrane"/>
    <property type="evidence" value="ECO:0007669"/>
    <property type="project" value="UniProtKB-SubCell"/>
</dbReference>
<evidence type="ECO:0000313" key="12">
    <source>
        <dbReference type="EMBL" id="KYH31989.1"/>
    </source>
</evidence>
<feature type="domain" description="Spore germination GerAC-like C-terminal" evidence="10">
    <location>
        <begin position="241"/>
        <end position="308"/>
    </location>
</feature>
<dbReference type="AlphaFoldDB" id="A0A151AWE1"/>
<dbReference type="Proteomes" id="UP000075670">
    <property type="component" value="Unassembled WGS sequence"/>
</dbReference>
<sequence>MKARLRLALALLLLALMLPVLAGCWSRHEIEELAIVMAVALDAVPGDQVRLSVYVAIPRTIAGGPSMGGGGGGEPPKAGEVISATGSDFAQAARRLESLVPRRLLWAQNRVLILGEELARQGLHYLDLFTRERQMRLTTPVLITMGEARKVLELPPGIELMPGTILTGILRNRTTFKVELKDLLAMWEAPGDNPVLPQVVMTPTPEQESREVRSDGEDKGQKGAYKEEGKKTPPEAVAIKGAGAFRDDRLIGWLDERETNGLMWLRGEVREGVITVTLSIQTGGNYPGQEQGQKMGQTITPDQGQGQPAGPVEGQGQNPSQNQARARTQGQASVIFHRASTEVKPRVEGSQVTFNVEIRGNCDLTEATVSLNPDRPEHLLAIQEAVNRAVEERVLAAVRKAQQEIRADIFGLGETLHRSNVRYWRQVQDRWNEEFTRAKIQVKVDLYLNRLGMTNRTPGKTLDIGGKGATQGSTR</sequence>
<gene>
    <name evidence="12" type="ORF">MOMUL_18710</name>
</gene>
<dbReference type="Gene3D" id="3.30.300.210">
    <property type="entry name" value="Nutrient germinant receptor protein C, domain 3"/>
    <property type="match status" value="1"/>
</dbReference>
<dbReference type="Pfam" id="PF05504">
    <property type="entry name" value="Spore_GerAC"/>
    <property type="match status" value="2"/>
</dbReference>
<keyword evidence="7" id="KW-0449">Lipoprotein</keyword>
<evidence type="ECO:0000256" key="8">
    <source>
        <dbReference type="SAM" id="MobiDB-lite"/>
    </source>
</evidence>
<evidence type="ECO:0000256" key="2">
    <source>
        <dbReference type="ARBA" id="ARBA00007886"/>
    </source>
</evidence>
<dbReference type="InterPro" id="IPR046953">
    <property type="entry name" value="Spore_GerAC-like_C"/>
</dbReference>
<dbReference type="InterPro" id="IPR057336">
    <property type="entry name" value="GerAC_N"/>
</dbReference>
<evidence type="ECO:0000256" key="5">
    <source>
        <dbReference type="ARBA" id="ARBA00023136"/>
    </source>
</evidence>
<feature type="region of interest" description="Disordered" evidence="8">
    <location>
        <begin position="195"/>
        <end position="240"/>
    </location>
</feature>
<dbReference type="PROSITE" id="PS51257">
    <property type="entry name" value="PROKAR_LIPOPROTEIN"/>
    <property type="match status" value="1"/>
</dbReference>
<feature type="compositionally biased region" description="Polar residues" evidence="8">
    <location>
        <begin position="282"/>
        <end position="306"/>
    </location>
</feature>
<comment type="subcellular location">
    <subcellularLocation>
        <location evidence="1">Membrane</location>
        <topology evidence="1">Lipid-anchor</topology>
    </subcellularLocation>
</comment>
<feature type="compositionally biased region" description="Basic and acidic residues" evidence="8">
    <location>
        <begin position="207"/>
        <end position="233"/>
    </location>
</feature>
<dbReference type="GO" id="GO:0009847">
    <property type="term" value="P:spore germination"/>
    <property type="evidence" value="ECO:0007669"/>
    <property type="project" value="InterPro"/>
</dbReference>
<dbReference type="PANTHER" id="PTHR35789:SF1">
    <property type="entry name" value="SPORE GERMINATION PROTEIN B3"/>
    <property type="match status" value="1"/>
</dbReference>
<dbReference type="PATRIC" id="fig|1122241.3.peg.1990"/>
<evidence type="ECO:0000259" key="10">
    <source>
        <dbReference type="Pfam" id="PF05504"/>
    </source>
</evidence>
<feature type="compositionally biased region" description="Polar residues" evidence="8">
    <location>
        <begin position="315"/>
        <end position="330"/>
    </location>
</feature>
<evidence type="ECO:0000256" key="1">
    <source>
        <dbReference type="ARBA" id="ARBA00004635"/>
    </source>
</evidence>
<feature type="region of interest" description="Disordered" evidence="8">
    <location>
        <begin position="282"/>
        <end position="330"/>
    </location>
</feature>
<evidence type="ECO:0000313" key="13">
    <source>
        <dbReference type="Proteomes" id="UP000075670"/>
    </source>
</evidence>
<evidence type="ECO:0000256" key="6">
    <source>
        <dbReference type="ARBA" id="ARBA00023139"/>
    </source>
</evidence>
<dbReference type="Pfam" id="PF25198">
    <property type="entry name" value="Spore_GerAC_N"/>
    <property type="match status" value="1"/>
</dbReference>
<feature type="domain" description="Spore germination GerAC-like C-terminal" evidence="10">
    <location>
        <begin position="332"/>
        <end position="452"/>
    </location>
</feature>
<comment type="caution">
    <text evidence="12">The sequence shown here is derived from an EMBL/GenBank/DDBJ whole genome shotgun (WGS) entry which is preliminary data.</text>
</comment>
<keyword evidence="5" id="KW-0472">Membrane</keyword>
<evidence type="ECO:0000256" key="4">
    <source>
        <dbReference type="ARBA" id="ARBA00022729"/>
    </source>
</evidence>
<dbReference type="InterPro" id="IPR008844">
    <property type="entry name" value="Spore_GerAC-like"/>
</dbReference>
<keyword evidence="3" id="KW-0309">Germination</keyword>
<dbReference type="RefSeq" id="WP_062284333.1">
    <property type="nucleotide sequence ID" value="NZ_LTBC01000006.1"/>
</dbReference>
<dbReference type="PANTHER" id="PTHR35789">
    <property type="entry name" value="SPORE GERMINATION PROTEIN B3"/>
    <property type="match status" value="1"/>
</dbReference>
<name>A0A151AWE1_9FIRM</name>
<feature type="signal peptide" evidence="9">
    <location>
        <begin position="1"/>
        <end position="22"/>
    </location>
</feature>
<dbReference type="EMBL" id="LTBC01000006">
    <property type="protein sequence ID" value="KYH31989.1"/>
    <property type="molecule type" value="Genomic_DNA"/>
</dbReference>
<evidence type="ECO:0000256" key="7">
    <source>
        <dbReference type="ARBA" id="ARBA00023288"/>
    </source>
</evidence>
<evidence type="ECO:0008006" key="14">
    <source>
        <dbReference type="Google" id="ProtNLM"/>
    </source>
</evidence>
<keyword evidence="6" id="KW-0564">Palmitate</keyword>
<feature type="domain" description="Spore germination protein N-terminal" evidence="11">
    <location>
        <begin position="27"/>
        <end position="199"/>
    </location>
</feature>
<evidence type="ECO:0000256" key="3">
    <source>
        <dbReference type="ARBA" id="ARBA00022544"/>
    </source>
</evidence>
<dbReference type="NCBIfam" id="TIGR02887">
    <property type="entry name" value="spore_ger_x_C"/>
    <property type="match status" value="1"/>
</dbReference>
<evidence type="ECO:0000256" key="9">
    <source>
        <dbReference type="SAM" id="SignalP"/>
    </source>
</evidence>
<organism evidence="12 13">
    <name type="scientific">Moorella mulderi DSM 14980</name>
    <dbReference type="NCBI Taxonomy" id="1122241"/>
    <lineage>
        <taxon>Bacteria</taxon>
        <taxon>Bacillati</taxon>
        <taxon>Bacillota</taxon>
        <taxon>Clostridia</taxon>
        <taxon>Neomoorellales</taxon>
        <taxon>Neomoorellaceae</taxon>
        <taxon>Neomoorella</taxon>
    </lineage>
</organism>
<evidence type="ECO:0000259" key="11">
    <source>
        <dbReference type="Pfam" id="PF25198"/>
    </source>
</evidence>
<keyword evidence="4 9" id="KW-0732">Signal</keyword>
<protein>
    <recommendedName>
        <fullName evidence="14">Spore germination protein B3</fullName>
    </recommendedName>
</protein>